<evidence type="ECO:0000313" key="3">
    <source>
        <dbReference type="Proteomes" id="UP000758155"/>
    </source>
</evidence>
<sequence length="370" mass="41181">MMCYMRIFQKFEKQLSIALHVPVNLQGAEEEQVFVVQYDADNQRNRHPAALNSAPVHISNDRLEELARHTEPETTTMTLNLKQPAPVWCPLDQVMTPQSTLADVIAFGELVQLAKATIVHLVFDYKWLSDIQQASIQRLVKGKVSLAGYPLAKNLARDWEVKDWTHFAPAPAPALPEASKKRERPVSSSTSSPPPTKRAILEDSNAPSPTEVASSPPEYAKPDSEADFQTQAIRHVVDRELPTLLPAALTAVLPSVFAAPGPHTNSFDSDASTFPKMQLTAAGAALIPHLLTHLRPQMQDIQDRALSRTRTQRETAEMEFEEDVDNKKAELHEITERGIMELERAVAHTTDQVRHDLDDECENISGGKET</sequence>
<evidence type="ECO:0000313" key="2">
    <source>
        <dbReference type="EMBL" id="KAF3029577.1"/>
    </source>
</evidence>
<dbReference type="OrthoDB" id="3737134at2759"/>
<evidence type="ECO:0000256" key="1">
    <source>
        <dbReference type="SAM" id="MobiDB-lite"/>
    </source>
</evidence>
<gene>
    <name evidence="2" type="ORF">E8E12_000230</name>
</gene>
<name>A0A9P5BTW3_9PLEO</name>
<reference evidence="2" key="1">
    <citation type="submission" date="2019-04" db="EMBL/GenBank/DDBJ databases">
        <title>Sequencing of skin fungus with MAO and IRED activity.</title>
        <authorList>
            <person name="Marsaioli A.J."/>
            <person name="Bonatto J.M.C."/>
            <person name="Reis Junior O."/>
        </authorList>
    </citation>
    <scope>NUCLEOTIDE SEQUENCE</scope>
    <source>
        <strain evidence="2">28M1</strain>
    </source>
</reference>
<organism evidence="2 3">
    <name type="scientific">Didymella heteroderae</name>
    <dbReference type="NCBI Taxonomy" id="1769908"/>
    <lineage>
        <taxon>Eukaryota</taxon>
        <taxon>Fungi</taxon>
        <taxon>Dikarya</taxon>
        <taxon>Ascomycota</taxon>
        <taxon>Pezizomycotina</taxon>
        <taxon>Dothideomycetes</taxon>
        <taxon>Pleosporomycetidae</taxon>
        <taxon>Pleosporales</taxon>
        <taxon>Pleosporineae</taxon>
        <taxon>Didymellaceae</taxon>
        <taxon>Didymella</taxon>
    </lineage>
</organism>
<protein>
    <submittedName>
        <fullName evidence="2">Uncharacterized protein</fullName>
    </submittedName>
</protein>
<dbReference type="Proteomes" id="UP000758155">
    <property type="component" value="Unassembled WGS sequence"/>
</dbReference>
<feature type="region of interest" description="Disordered" evidence="1">
    <location>
        <begin position="170"/>
        <end position="225"/>
    </location>
</feature>
<dbReference type="EMBL" id="SWKV01000256">
    <property type="protein sequence ID" value="KAF3029577.1"/>
    <property type="molecule type" value="Genomic_DNA"/>
</dbReference>
<proteinExistence type="predicted"/>
<comment type="caution">
    <text evidence="2">The sequence shown here is derived from an EMBL/GenBank/DDBJ whole genome shotgun (WGS) entry which is preliminary data.</text>
</comment>
<keyword evidence="3" id="KW-1185">Reference proteome</keyword>
<accession>A0A9P5BTW3</accession>
<dbReference type="AlphaFoldDB" id="A0A9P5BTW3"/>